<reference evidence="1" key="1">
    <citation type="submission" date="2021-02" db="EMBL/GenBank/DDBJ databases">
        <authorList>
            <person name="Dougan E. K."/>
            <person name="Rhodes N."/>
            <person name="Thang M."/>
            <person name="Chan C."/>
        </authorList>
    </citation>
    <scope>NUCLEOTIDE SEQUENCE</scope>
</reference>
<protein>
    <submittedName>
        <fullName evidence="1">Uncharacterized protein</fullName>
    </submittedName>
</protein>
<feature type="non-terminal residue" evidence="1">
    <location>
        <position position="1"/>
    </location>
</feature>
<keyword evidence="2" id="KW-1185">Reference proteome</keyword>
<dbReference type="Proteomes" id="UP000649617">
    <property type="component" value="Unassembled WGS sequence"/>
</dbReference>
<proteinExistence type="predicted"/>
<name>A0A812TX83_SYMPI</name>
<dbReference type="OrthoDB" id="434239at2759"/>
<dbReference type="AlphaFoldDB" id="A0A812TX83"/>
<comment type="caution">
    <text evidence="1">The sequence shown here is derived from an EMBL/GenBank/DDBJ whole genome shotgun (WGS) entry which is preliminary data.</text>
</comment>
<evidence type="ECO:0000313" key="2">
    <source>
        <dbReference type="Proteomes" id="UP000649617"/>
    </source>
</evidence>
<dbReference type="EMBL" id="CAJNIZ010033082">
    <property type="protein sequence ID" value="CAE7542311.1"/>
    <property type="molecule type" value="Genomic_DNA"/>
</dbReference>
<gene>
    <name evidence="1" type="ORF">SPIL2461_LOCUS14364</name>
</gene>
<accession>A0A812TX83</accession>
<evidence type="ECO:0000313" key="1">
    <source>
        <dbReference type="EMBL" id="CAE7542311.1"/>
    </source>
</evidence>
<organism evidence="1 2">
    <name type="scientific">Symbiodinium pilosum</name>
    <name type="common">Dinoflagellate</name>
    <dbReference type="NCBI Taxonomy" id="2952"/>
    <lineage>
        <taxon>Eukaryota</taxon>
        <taxon>Sar</taxon>
        <taxon>Alveolata</taxon>
        <taxon>Dinophyceae</taxon>
        <taxon>Suessiales</taxon>
        <taxon>Symbiodiniaceae</taxon>
        <taxon>Symbiodinium</taxon>
    </lineage>
</organism>
<sequence length="365" mass="42212">MLIDGERWRVHSKQMFRYEGGAWCMQTTLKVEAWTLLLAVEGFFLQLVARLEQMEDRIPWGWERAGPHVLAILYDALQSSANVVDSMKNVAKENSDHLRAAAGNKAWKAHWARRVAEMVADFRKKWEQGHISDNISKLFLKEWETPMPKYRGVCFPDIYLNEDWRAAAKSPNNDCYLFLDYPYFYENQLREDSSFQIKLCFMRAAFQKVATMEACLDRAVFSASASSTLDCGVFLERQEFRKSAELAWNKANIRIQEMSQRGHFISDLLKRFVVNEEIDCRVNYGFTSKRCFGTSMQVQELNFENIPIIEDSADRAKCCEHLRRRVVALLMGKATWTGDPASVNPSEGVYLLLPQDDLVDFLSHP</sequence>